<keyword evidence="2 4" id="KW-0560">Oxidoreductase</keyword>
<dbReference type="PROSITE" id="PS00671">
    <property type="entry name" value="D_2_HYDROXYACID_DH_3"/>
    <property type="match status" value="1"/>
</dbReference>
<dbReference type="InterPro" id="IPR006140">
    <property type="entry name" value="D-isomer_DH_NAD-bd"/>
</dbReference>
<evidence type="ECO:0008006" key="9">
    <source>
        <dbReference type="Google" id="ProtNLM"/>
    </source>
</evidence>
<feature type="domain" description="D-isomer specific 2-hydroxyacid dehydrogenase NAD-binding" evidence="6">
    <location>
        <begin position="131"/>
        <end position="321"/>
    </location>
</feature>
<proteinExistence type="inferred from homology"/>
<comment type="similarity">
    <text evidence="1 4">Belongs to the D-isomer specific 2-hydroxyacid dehydrogenase family.</text>
</comment>
<evidence type="ECO:0000259" key="5">
    <source>
        <dbReference type="Pfam" id="PF00389"/>
    </source>
</evidence>
<evidence type="ECO:0000313" key="8">
    <source>
        <dbReference type="Proteomes" id="UP000258309"/>
    </source>
</evidence>
<dbReference type="SUPFAM" id="SSF51735">
    <property type="entry name" value="NAD(P)-binding Rossmann-fold domains"/>
    <property type="match status" value="1"/>
</dbReference>
<dbReference type="Proteomes" id="UP000258309">
    <property type="component" value="Unassembled WGS sequence"/>
</dbReference>
<dbReference type="AlphaFoldDB" id="A0A3E2H1C5"/>
<keyword evidence="8" id="KW-1185">Reference proteome</keyword>
<evidence type="ECO:0000313" key="7">
    <source>
        <dbReference type="EMBL" id="RFU27189.1"/>
    </source>
</evidence>
<evidence type="ECO:0000256" key="3">
    <source>
        <dbReference type="ARBA" id="ARBA00023027"/>
    </source>
</evidence>
<evidence type="ECO:0000256" key="1">
    <source>
        <dbReference type="ARBA" id="ARBA00005854"/>
    </source>
</evidence>
<evidence type="ECO:0000259" key="6">
    <source>
        <dbReference type="Pfam" id="PF02826"/>
    </source>
</evidence>
<feature type="domain" description="D-isomer specific 2-hydroxyacid dehydrogenase catalytic" evidence="5">
    <location>
        <begin position="43"/>
        <end position="353"/>
    </location>
</feature>
<dbReference type="Pfam" id="PF00389">
    <property type="entry name" value="2-Hacid_dh"/>
    <property type="match status" value="1"/>
</dbReference>
<dbReference type="EMBL" id="NCSJ02000218">
    <property type="protein sequence ID" value="RFU27189.1"/>
    <property type="molecule type" value="Genomic_DNA"/>
</dbReference>
<dbReference type="PANTHER" id="PTHR42789">
    <property type="entry name" value="D-ISOMER SPECIFIC 2-HYDROXYACID DEHYDROGENASE FAMILY PROTEIN (AFU_ORTHOLOGUE AFUA_6G10090)"/>
    <property type="match status" value="1"/>
</dbReference>
<dbReference type="OMA" id="PAYMASM"/>
<dbReference type="PANTHER" id="PTHR42789:SF1">
    <property type="entry name" value="D-ISOMER SPECIFIC 2-HYDROXYACID DEHYDROGENASE FAMILY PROTEIN (AFU_ORTHOLOGUE AFUA_6G10090)"/>
    <property type="match status" value="1"/>
</dbReference>
<protein>
    <recommendedName>
        <fullName evidence="9">D-isomer specific 2-hydroxyacid dehydrogenase NAD-binding domain-containing protein</fullName>
    </recommendedName>
</protein>
<dbReference type="SUPFAM" id="SSF52283">
    <property type="entry name" value="Formate/glycerate dehydrogenase catalytic domain-like"/>
    <property type="match status" value="1"/>
</dbReference>
<evidence type="ECO:0000256" key="4">
    <source>
        <dbReference type="RuleBase" id="RU003719"/>
    </source>
</evidence>
<keyword evidence="3" id="KW-0520">NAD</keyword>
<accession>A0A3E2H1C5</accession>
<sequence>MTTSKISLAILDDYQGIATAKFSHLASRIEIKSFPDTLNPAIPADKDALIKRLQPFTIISTMRERTALPRDVIRSLPNLELLLTTGMKNSAIDIAACTERNIIVVGAKGIGKSDEVKPPTSIDSTLQHCWALILGIARNVARDDKGVKEGHWEASFATGLSGKTLGLLGFGNLGARVASVGAYAFGMKIVAWSSNLTQEIADEKAKTFSLPDGTFNVAKSKEELLQVADVLSIHYTLSERSRDILGAEELGKLKPSALLINTSRGPLVNEEALLDVLTQGKIKGAAIDVYNVEPLPKDSVWRTTQWGKYGKSEVLLSPHMGYVEEGVMNRWYEDTAMNLELWLNGKSLPTRLN</sequence>
<comment type="caution">
    <text evidence="7">The sequence shown here is derived from an EMBL/GenBank/DDBJ whole genome shotgun (WGS) entry which is preliminary data.</text>
</comment>
<dbReference type="InterPro" id="IPR050857">
    <property type="entry name" value="D-2-hydroxyacid_DH"/>
</dbReference>
<dbReference type="GO" id="GO:0016616">
    <property type="term" value="F:oxidoreductase activity, acting on the CH-OH group of donors, NAD or NADP as acceptor"/>
    <property type="evidence" value="ECO:0007669"/>
    <property type="project" value="InterPro"/>
</dbReference>
<gene>
    <name evidence="7" type="ORF">B7463_g9140</name>
</gene>
<name>A0A3E2H1C5_SCYLI</name>
<dbReference type="CDD" id="cd12169">
    <property type="entry name" value="PGDH_like_1"/>
    <property type="match status" value="1"/>
</dbReference>
<organism evidence="7 8">
    <name type="scientific">Scytalidium lignicola</name>
    <name type="common">Hyphomycete</name>
    <dbReference type="NCBI Taxonomy" id="5539"/>
    <lineage>
        <taxon>Eukaryota</taxon>
        <taxon>Fungi</taxon>
        <taxon>Dikarya</taxon>
        <taxon>Ascomycota</taxon>
        <taxon>Pezizomycotina</taxon>
        <taxon>Leotiomycetes</taxon>
        <taxon>Leotiomycetes incertae sedis</taxon>
        <taxon>Scytalidium</taxon>
    </lineage>
</organism>
<reference evidence="7 8" key="1">
    <citation type="submission" date="2018-05" db="EMBL/GenBank/DDBJ databases">
        <title>Draft genome sequence of Scytalidium lignicola DSM 105466, a ubiquitous saprotrophic fungus.</title>
        <authorList>
            <person name="Buettner E."/>
            <person name="Gebauer A.M."/>
            <person name="Hofrichter M."/>
            <person name="Liers C."/>
            <person name="Kellner H."/>
        </authorList>
    </citation>
    <scope>NUCLEOTIDE SEQUENCE [LARGE SCALE GENOMIC DNA]</scope>
    <source>
        <strain evidence="7 8">DSM 105466</strain>
    </source>
</reference>
<feature type="non-terminal residue" evidence="7">
    <location>
        <position position="353"/>
    </location>
</feature>
<dbReference type="Pfam" id="PF02826">
    <property type="entry name" value="2-Hacid_dh_C"/>
    <property type="match status" value="1"/>
</dbReference>
<dbReference type="InterPro" id="IPR029753">
    <property type="entry name" value="D-isomer_DH_CS"/>
</dbReference>
<dbReference type="STRING" id="5539.A0A3E2H1C5"/>
<dbReference type="InterPro" id="IPR036291">
    <property type="entry name" value="NAD(P)-bd_dom_sf"/>
</dbReference>
<dbReference type="OrthoDB" id="298012at2759"/>
<feature type="non-terminal residue" evidence="7">
    <location>
        <position position="1"/>
    </location>
</feature>
<evidence type="ECO:0000256" key="2">
    <source>
        <dbReference type="ARBA" id="ARBA00023002"/>
    </source>
</evidence>
<dbReference type="InterPro" id="IPR006139">
    <property type="entry name" value="D-isomer_2_OHA_DH_cat_dom"/>
</dbReference>
<dbReference type="GO" id="GO:0051287">
    <property type="term" value="F:NAD binding"/>
    <property type="evidence" value="ECO:0007669"/>
    <property type="project" value="InterPro"/>
</dbReference>
<dbReference type="Gene3D" id="3.40.50.720">
    <property type="entry name" value="NAD(P)-binding Rossmann-like Domain"/>
    <property type="match status" value="2"/>
</dbReference>